<organism evidence="2 3">
    <name type="scientific">Nocardia bhagyanarayanae</name>
    <dbReference type="NCBI Taxonomy" id="1215925"/>
    <lineage>
        <taxon>Bacteria</taxon>
        <taxon>Bacillati</taxon>
        <taxon>Actinomycetota</taxon>
        <taxon>Actinomycetes</taxon>
        <taxon>Mycobacteriales</taxon>
        <taxon>Nocardiaceae</taxon>
        <taxon>Nocardia</taxon>
    </lineage>
</organism>
<reference evidence="2 3" key="1">
    <citation type="submission" date="2019-06" db="EMBL/GenBank/DDBJ databases">
        <title>Sequencing the genomes of 1000 actinobacteria strains.</title>
        <authorList>
            <person name="Klenk H.-P."/>
        </authorList>
    </citation>
    <scope>NUCLEOTIDE SEQUENCE [LARGE SCALE GENOMIC DNA]</scope>
    <source>
        <strain evidence="2 3">DSM 103495</strain>
    </source>
</reference>
<dbReference type="EMBL" id="VFPG01000001">
    <property type="protein sequence ID" value="TQM30167.1"/>
    <property type="molecule type" value="Genomic_DNA"/>
</dbReference>
<dbReference type="GO" id="GO:0009306">
    <property type="term" value="P:protein secretion"/>
    <property type="evidence" value="ECO:0007669"/>
    <property type="project" value="InterPro"/>
</dbReference>
<keyword evidence="3" id="KW-1185">Reference proteome</keyword>
<name>A0A543F8K1_9NOCA</name>
<gene>
    <name evidence="2" type="ORF">FB390_1785</name>
</gene>
<protein>
    <submittedName>
        <fullName evidence="2">Excreted virulence factor EspC (Type VII ESX diderm)</fullName>
    </submittedName>
</protein>
<evidence type="ECO:0000256" key="1">
    <source>
        <dbReference type="SAM" id="MobiDB-lite"/>
    </source>
</evidence>
<dbReference type="Proteomes" id="UP000316331">
    <property type="component" value="Unassembled WGS sequence"/>
</dbReference>
<evidence type="ECO:0000313" key="3">
    <source>
        <dbReference type="Proteomes" id="UP000316331"/>
    </source>
</evidence>
<dbReference type="Pfam" id="PF10824">
    <property type="entry name" value="T7SS_ESX_EspC"/>
    <property type="match status" value="1"/>
</dbReference>
<evidence type="ECO:0000313" key="2">
    <source>
        <dbReference type="EMBL" id="TQM30167.1"/>
    </source>
</evidence>
<accession>A0A543F8K1</accession>
<feature type="region of interest" description="Disordered" evidence="1">
    <location>
        <begin position="87"/>
        <end position="108"/>
    </location>
</feature>
<comment type="caution">
    <text evidence="2">The sequence shown here is derived from an EMBL/GenBank/DDBJ whole genome shotgun (WGS) entry which is preliminary data.</text>
</comment>
<dbReference type="AlphaFoldDB" id="A0A543F8K1"/>
<dbReference type="InterPro" id="IPR022536">
    <property type="entry name" value="EspC"/>
</dbReference>
<proteinExistence type="predicted"/>
<sequence length="108" mass="11091">MAENLNVDPERVRTHASNVEKLAAPLGQALEAAKAVSAPTEAFGKICAFLPPLFVDSVETDGIAALEAAVTAVGEDAGKLRTVADGYENTDSSNASKLKAVEPNGPAK</sequence>